<dbReference type="InterPro" id="IPR025287">
    <property type="entry name" value="WAK_GUB"/>
</dbReference>
<feature type="chain" id="PRO_5019095541" description="Protein kinase domain-containing protein" evidence="15">
    <location>
        <begin position="34"/>
        <end position="942"/>
    </location>
</feature>
<dbReference type="PANTHER" id="PTHR27005">
    <property type="entry name" value="WALL-ASSOCIATED RECEPTOR KINASE-LIKE 21"/>
    <property type="match status" value="1"/>
</dbReference>
<evidence type="ECO:0000256" key="6">
    <source>
        <dbReference type="ARBA" id="ARBA00022741"/>
    </source>
</evidence>
<keyword evidence="6 13" id="KW-0547">Nucleotide-binding</keyword>
<name>A0A453MQE4_AEGTS</name>
<keyword evidence="18" id="KW-1185">Reference proteome</keyword>
<evidence type="ECO:0000256" key="2">
    <source>
        <dbReference type="ARBA" id="ARBA00022527"/>
    </source>
</evidence>
<dbReference type="Pfam" id="PF13947">
    <property type="entry name" value="GUB_WAK_bind"/>
    <property type="match status" value="1"/>
</dbReference>
<proteinExistence type="predicted"/>
<dbReference type="PANTHER" id="PTHR27005:SF186">
    <property type="entry name" value="PROTEIN KINASE DOMAIN-CONTAINING PROTEIN"/>
    <property type="match status" value="1"/>
</dbReference>
<dbReference type="SMART" id="SM00179">
    <property type="entry name" value="EGF_CA"/>
    <property type="match status" value="1"/>
</dbReference>
<dbReference type="GO" id="GO:0004674">
    <property type="term" value="F:protein serine/threonine kinase activity"/>
    <property type="evidence" value="ECO:0007669"/>
    <property type="project" value="UniProtKB-KW"/>
</dbReference>
<dbReference type="GO" id="GO:0007166">
    <property type="term" value="P:cell surface receptor signaling pathway"/>
    <property type="evidence" value="ECO:0007669"/>
    <property type="project" value="InterPro"/>
</dbReference>
<comment type="subcellular location">
    <subcellularLocation>
        <location evidence="1">Membrane</location>
        <topology evidence="1">Single-pass type I membrane protein</topology>
    </subcellularLocation>
</comment>
<dbReference type="Gene3D" id="1.10.510.10">
    <property type="entry name" value="Transferase(Phosphotransferase) domain 1"/>
    <property type="match status" value="1"/>
</dbReference>
<evidence type="ECO:0000256" key="5">
    <source>
        <dbReference type="ARBA" id="ARBA00022729"/>
    </source>
</evidence>
<accession>A0A453MQE4</accession>
<feature type="signal peptide" evidence="15">
    <location>
        <begin position="1"/>
        <end position="33"/>
    </location>
</feature>
<dbReference type="SMART" id="SM00220">
    <property type="entry name" value="S_TKc"/>
    <property type="match status" value="1"/>
</dbReference>
<keyword evidence="10 14" id="KW-0472">Membrane</keyword>
<dbReference type="GO" id="GO:0030247">
    <property type="term" value="F:polysaccharide binding"/>
    <property type="evidence" value="ECO:0007669"/>
    <property type="project" value="InterPro"/>
</dbReference>
<evidence type="ECO:0000256" key="11">
    <source>
        <dbReference type="ARBA" id="ARBA00023157"/>
    </source>
</evidence>
<evidence type="ECO:0000256" key="8">
    <source>
        <dbReference type="ARBA" id="ARBA00022840"/>
    </source>
</evidence>
<feature type="transmembrane region" description="Helical" evidence="14">
    <location>
        <begin position="523"/>
        <end position="548"/>
    </location>
</feature>
<evidence type="ECO:0000256" key="4">
    <source>
        <dbReference type="ARBA" id="ARBA00022692"/>
    </source>
</evidence>
<organism evidence="17 18">
    <name type="scientific">Aegilops tauschii subsp. strangulata</name>
    <name type="common">Goatgrass</name>
    <dbReference type="NCBI Taxonomy" id="200361"/>
    <lineage>
        <taxon>Eukaryota</taxon>
        <taxon>Viridiplantae</taxon>
        <taxon>Streptophyta</taxon>
        <taxon>Embryophyta</taxon>
        <taxon>Tracheophyta</taxon>
        <taxon>Spermatophyta</taxon>
        <taxon>Magnoliopsida</taxon>
        <taxon>Liliopsida</taxon>
        <taxon>Poales</taxon>
        <taxon>Poaceae</taxon>
        <taxon>BOP clade</taxon>
        <taxon>Pooideae</taxon>
        <taxon>Triticodae</taxon>
        <taxon>Triticeae</taxon>
        <taxon>Triticinae</taxon>
        <taxon>Aegilops</taxon>
    </lineage>
</organism>
<reference evidence="18" key="2">
    <citation type="journal article" date="2017" name="Nat. Plants">
        <title>The Aegilops tauschii genome reveals multiple impacts of transposons.</title>
        <authorList>
            <person name="Zhao G."/>
            <person name="Zou C."/>
            <person name="Li K."/>
            <person name="Wang K."/>
            <person name="Li T."/>
            <person name="Gao L."/>
            <person name="Zhang X."/>
            <person name="Wang H."/>
            <person name="Yang Z."/>
            <person name="Liu X."/>
            <person name="Jiang W."/>
            <person name="Mao L."/>
            <person name="Kong X."/>
            <person name="Jiao Y."/>
            <person name="Jia J."/>
        </authorList>
    </citation>
    <scope>NUCLEOTIDE SEQUENCE [LARGE SCALE GENOMIC DNA]</scope>
    <source>
        <strain evidence="18">cv. AL8/78</strain>
    </source>
</reference>
<feature type="domain" description="Protein kinase" evidence="16">
    <location>
        <begin position="601"/>
        <end position="879"/>
    </location>
</feature>
<dbReference type="Pfam" id="PF00069">
    <property type="entry name" value="Pkinase"/>
    <property type="match status" value="1"/>
</dbReference>
<evidence type="ECO:0000256" key="3">
    <source>
        <dbReference type="ARBA" id="ARBA00022679"/>
    </source>
</evidence>
<evidence type="ECO:0000259" key="16">
    <source>
        <dbReference type="PROSITE" id="PS50011"/>
    </source>
</evidence>
<dbReference type="SMART" id="SM00181">
    <property type="entry name" value="EGF"/>
    <property type="match status" value="3"/>
</dbReference>
<reference evidence="17" key="5">
    <citation type="journal article" date="2021" name="G3 (Bethesda)">
        <title>Aegilops tauschii genome assembly Aet v5.0 features greater sequence contiguity and improved annotation.</title>
        <authorList>
            <person name="Wang L."/>
            <person name="Zhu T."/>
            <person name="Rodriguez J.C."/>
            <person name="Deal K.R."/>
            <person name="Dubcovsky J."/>
            <person name="McGuire P.E."/>
            <person name="Lux T."/>
            <person name="Spannagl M."/>
            <person name="Mayer K.F.X."/>
            <person name="Baldrich P."/>
            <person name="Meyers B.C."/>
            <person name="Huo N."/>
            <person name="Gu Y.Q."/>
            <person name="Zhou H."/>
            <person name="Devos K.M."/>
            <person name="Bennetzen J.L."/>
            <person name="Unver T."/>
            <person name="Budak H."/>
            <person name="Gulick P.J."/>
            <person name="Galiba G."/>
            <person name="Kalapos B."/>
            <person name="Nelson D.R."/>
            <person name="Li P."/>
            <person name="You F.M."/>
            <person name="Luo M.C."/>
            <person name="Dvorak J."/>
        </authorList>
    </citation>
    <scope>NUCLEOTIDE SEQUENCE [LARGE SCALE GENOMIC DNA]</scope>
    <source>
        <strain evidence="17">cv. AL8/78</strain>
    </source>
</reference>
<dbReference type="EnsemblPlants" id="AET6Gv20029500.3">
    <property type="protein sequence ID" value="AET6Gv20029500.3"/>
    <property type="gene ID" value="AET6Gv20029500"/>
</dbReference>
<keyword evidence="2" id="KW-0723">Serine/threonine-protein kinase</keyword>
<dbReference type="GO" id="GO:0005524">
    <property type="term" value="F:ATP binding"/>
    <property type="evidence" value="ECO:0007669"/>
    <property type="project" value="UniProtKB-UniRule"/>
</dbReference>
<evidence type="ECO:0000256" key="14">
    <source>
        <dbReference type="SAM" id="Phobius"/>
    </source>
</evidence>
<dbReference type="FunFam" id="3.30.200.20:FF:000043">
    <property type="entry name" value="Wall-associated receptor kinase 2"/>
    <property type="match status" value="1"/>
</dbReference>
<dbReference type="PROSITE" id="PS01187">
    <property type="entry name" value="EGF_CA"/>
    <property type="match status" value="1"/>
</dbReference>
<dbReference type="Gene3D" id="3.30.200.20">
    <property type="entry name" value="Phosphorylase Kinase, domain 1"/>
    <property type="match status" value="1"/>
</dbReference>
<reference evidence="17" key="3">
    <citation type="journal article" date="2017" name="Nature">
        <title>Genome sequence of the progenitor of the wheat D genome Aegilops tauschii.</title>
        <authorList>
            <person name="Luo M.C."/>
            <person name="Gu Y.Q."/>
            <person name="Puiu D."/>
            <person name="Wang H."/>
            <person name="Twardziok S.O."/>
            <person name="Deal K.R."/>
            <person name="Huo N."/>
            <person name="Zhu T."/>
            <person name="Wang L."/>
            <person name="Wang Y."/>
            <person name="McGuire P.E."/>
            <person name="Liu S."/>
            <person name="Long H."/>
            <person name="Ramasamy R.K."/>
            <person name="Rodriguez J.C."/>
            <person name="Van S.L."/>
            <person name="Yuan L."/>
            <person name="Wang Z."/>
            <person name="Xia Z."/>
            <person name="Xiao L."/>
            <person name="Anderson O.D."/>
            <person name="Ouyang S."/>
            <person name="Liang Y."/>
            <person name="Zimin A.V."/>
            <person name="Pertea G."/>
            <person name="Qi P."/>
            <person name="Bennetzen J.L."/>
            <person name="Dai X."/>
            <person name="Dawson M.W."/>
            <person name="Muller H.G."/>
            <person name="Kugler K."/>
            <person name="Rivarola-Duarte L."/>
            <person name="Spannagl M."/>
            <person name="Mayer K.F.X."/>
            <person name="Lu F.H."/>
            <person name="Bevan M.W."/>
            <person name="Leroy P."/>
            <person name="Li P."/>
            <person name="You F.M."/>
            <person name="Sun Q."/>
            <person name="Liu Z."/>
            <person name="Lyons E."/>
            <person name="Wicker T."/>
            <person name="Salzberg S.L."/>
            <person name="Devos K.M."/>
            <person name="Dvorak J."/>
        </authorList>
    </citation>
    <scope>NUCLEOTIDE SEQUENCE [LARGE SCALE GENOMIC DNA]</scope>
    <source>
        <strain evidence="17">cv. AL8/78</strain>
    </source>
</reference>
<dbReference type="SUPFAM" id="SSF57196">
    <property type="entry name" value="EGF/Laminin"/>
    <property type="match status" value="1"/>
</dbReference>
<dbReference type="GO" id="GO:0005886">
    <property type="term" value="C:plasma membrane"/>
    <property type="evidence" value="ECO:0007669"/>
    <property type="project" value="TreeGrafter"/>
</dbReference>
<dbReference type="CDD" id="cd00054">
    <property type="entry name" value="EGF_CA"/>
    <property type="match status" value="1"/>
</dbReference>
<dbReference type="InterPro" id="IPR008271">
    <property type="entry name" value="Ser/Thr_kinase_AS"/>
</dbReference>
<dbReference type="InterPro" id="IPR000719">
    <property type="entry name" value="Prot_kinase_dom"/>
</dbReference>
<dbReference type="GO" id="GO:0005509">
    <property type="term" value="F:calcium ion binding"/>
    <property type="evidence" value="ECO:0007669"/>
    <property type="project" value="InterPro"/>
</dbReference>
<evidence type="ECO:0000256" key="10">
    <source>
        <dbReference type="ARBA" id="ARBA00023136"/>
    </source>
</evidence>
<keyword evidence="7" id="KW-0418">Kinase</keyword>
<keyword evidence="9 14" id="KW-1133">Transmembrane helix</keyword>
<dbReference type="STRING" id="200361.A0A453MQE4"/>
<dbReference type="SUPFAM" id="SSF56112">
    <property type="entry name" value="Protein kinase-like (PK-like)"/>
    <property type="match status" value="1"/>
</dbReference>
<dbReference type="InterPro" id="IPR017441">
    <property type="entry name" value="Protein_kinase_ATP_BS"/>
</dbReference>
<evidence type="ECO:0000256" key="9">
    <source>
        <dbReference type="ARBA" id="ARBA00022989"/>
    </source>
</evidence>
<evidence type="ECO:0000256" key="1">
    <source>
        <dbReference type="ARBA" id="ARBA00004479"/>
    </source>
</evidence>
<evidence type="ECO:0000256" key="13">
    <source>
        <dbReference type="PROSITE-ProRule" id="PRU10141"/>
    </source>
</evidence>
<dbReference type="InterPro" id="IPR018097">
    <property type="entry name" value="EGF_Ca-bd_CS"/>
</dbReference>
<reference evidence="17" key="4">
    <citation type="submission" date="2019-03" db="UniProtKB">
        <authorList>
            <consortium name="EnsemblPlants"/>
        </authorList>
    </citation>
    <scope>IDENTIFICATION</scope>
</reference>
<dbReference type="Gramene" id="AET6Gv20029500.3">
    <property type="protein sequence ID" value="AET6Gv20029500.3"/>
    <property type="gene ID" value="AET6Gv20029500"/>
</dbReference>
<dbReference type="Proteomes" id="UP000015105">
    <property type="component" value="Chromosome 6D"/>
</dbReference>
<dbReference type="InterPro" id="IPR000742">
    <property type="entry name" value="EGF"/>
</dbReference>
<dbReference type="PROSITE" id="PS00107">
    <property type="entry name" value="PROTEIN_KINASE_ATP"/>
    <property type="match status" value="1"/>
</dbReference>
<dbReference type="InterPro" id="IPR045274">
    <property type="entry name" value="WAK-like"/>
</dbReference>
<sequence length="942" mass="105002">QIEQSGDMRMECGFLILVLVLALLGTQTTRVLGAVGTSSRPYEQSNLAVPSAAMMGRCPKKCGNLSFAYPFGMGTGCFRNPDFNLTCVVEGSTGTSRLFLRDGITEVAAGHGSGIEVGWSPEISISYTETVPVRSGVDVYNMSSWSPPGRSFLLFDASINVTGCGFDVYMLDHDLNTTSKVCSTTCPGGEITETMAMQNCNDTWCCSVRFFFNFNGFQFSFVRRRGEEGRVNYTSPLWNKISVTTDDAILLWYVADQQRCADAEADVATYACLSSNSSCTDNDFTYSGYQCYCDGGYVGNPYVRGGCSRDKGYKPNQQVTNCTRRCGNIDIQFPFGLEEGCFAREVFQLNCTNTTTSTLQMKDDDENQVTYINIEEGLVEINYTADYYNLRFSANYIDEESNLYMSSYWHTSSVQWAVANLTCQEAQMDMSRYACVSSNSTCLIVNSTMNGFYGYRCKCSPGYQGNPYVHTGCQDINECTNTRGICEEVCHNTVGSYYCTKCPPKMDYDTTTMQCTSIKRQNIYIGIIIGLSSGFGVLFLSLSGVFIVHKWKSHIRRQMRRKYFRKNQGLLLEQLISSDENASDKTRIFSVEELEKATDNFHQTRIVGRGGHGMVYKGILSDQRVVAIKKSKVIEQGEINQFINEVAILSQINHRNIVKLFGCCLETEVPLLVYDFIPNGSLYGILHSDSNTSCLSWDDCIRIALEAAGALSYLHSAASISVFHRDVKSSNILLDGNYTAKVADFGASRLVSIDQTHIVTNVQGTFGYLDREYYYTGQLNEKSDVYSFGVVLIELLLRREPIFTSESGSKQNLSNYFLSGLKARPVTEIVAAQVLDEATEEEISSVASLAEMCLRLRGEDRPTMKHVEMALRVLQTERLKLCHVDPGNAQEKEPLLTPAREKDSSDQLVASDCVNANLASENMKPCYSFEQEFMSYDGVSRL</sequence>
<keyword evidence="4 14" id="KW-0812">Transmembrane</keyword>
<dbReference type="Gene3D" id="2.10.25.10">
    <property type="entry name" value="Laminin"/>
    <property type="match status" value="2"/>
</dbReference>
<keyword evidence="3" id="KW-0808">Transferase</keyword>
<evidence type="ECO:0000256" key="7">
    <source>
        <dbReference type="ARBA" id="ARBA00022777"/>
    </source>
</evidence>
<dbReference type="FunFam" id="1.10.510.10:FF:000084">
    <property type="entry name" value="Wall-associated receptor kinase 2"/>
    <property type="match status" value="1"/>
</dbReference>
<evidence type="ECO:0000313" key="18">
    <source>
        <dbReference type="Proteomes" id="UP000015105"/>
    </source>
</evidence>
<keyword evidence="11" id="KW-1015">Disulfide bond</keyword>
<dbReference type="PROSITE" id="PS00108">
    <property type="entry name" value="PROTEIN_KINASE_ST"/>
    <property type="match status" value="1"/>
</dbReference>
<keyword evidence="5 15" id="KW-0732">Signal</keyword>
<dbReference type="AlphaFoldDB" id="A0A453MQE4"/>
<keyword evidence="8 13" id="KW-0067">ATP-binding</keyword>
<feature type="binding site" evidence="13">
    <location>
        <position position="630"/>
    </location>
    <ligand>
        <name>ATP</name>
        <dbReference type="ChEBI" id="CHEBI:30616"/>
    </ligand>
</feature>
<evidence type="ECO:0000256" key="15">
    <source>
        <dbReference type="SAM" id="SignalP"/>
    </source>
</evidence>
<dbReference type="InterPro" id="IPR011009">
    <property type="entry name" value="Kinase-like_dom_sf"/>
</dbReference>
<keyword evidence="12" id="KW-0325">Glycoprotein</keyword>
<evidence type="ECO:0000256" key="12">
    <source>
        <dbReference type="ARBA" id="ARBA00023180"/>
    </source>
</evidence>
<protein>
    <recommendedName>
        <fullName evidence="16">Protein kinase domain-containing protein</fullName>
    </recommendedName>
</protein>
<dbReference type="InterPro" id="IPR001881">
    <property type="entry name" value="EGF-like_Ca-bd_dom"/>
</dbReference>
<reference evidence="18" key="1">
    <citation type="journal article" date="2014" name="Science">
        <title>Ancient hybridizations among the ancestral genomes of bread wheat.</title>
        <authorList>
            <consortium name="International Wheat Genome Sequencing Consortium,"/>
            <person name="Marcussen T."/>
            <person name="Sandve S.R."/>
            <person name="Heier L."/>
            <person name="Spannagl M."/>
            <person name="Pfeifer M."/>
            <person name="Jakobsen K.S."/>
            <person name="Wulff B.B."/>
            <person name="Steuernagel B."/>
            <person name="Mayer K.F."/>
            <person name="Olsen O.A."/>
        </authorList>
    </citation>
    <scope>NUCLEOTIDE SEQUENCE [LARGE SCALE GENOMIC DNA]</scope>
    <source>
        <strain evidence="18">cv. AL8/78</strain>
    </source>
</reference>
<evidence type="ECO:0000313" key="17">
    <source>
        <dbReference type="EnsemblPlants" id="AET6Gv20029500.3"/>
    </source>
</evidence>
<dbReference type="PROSITE" id="PS50011">
    <property type="entry name" value="PROTEIN_KINASE_DOM"/>
    <property type="match status" value="1"/>
</dbReference>